<dbReference type="EC" id="1.18.1.3" evidence="7"/>
<feature type="domain" description="Reductase C-terminal" evidence="6">
    <location>
        <begin position="322"/>
        <end position="406"/>
    </location>
</feature>
<evidence type="ECO:0000259" key="5">
    <source>
        <dbReference type="Pfam" id="PF07992"/>
    </source>
</evidence>
<keyword evidence="3" id="KW-0274">FAD</keyword>
<evidence type="ECO:0000256" key="1">
    <source>
        <dbReference type="ARBA" id="ARBA00001974"/>
    </source>
</evidence>
<protein>
    <submittedName>
        <fullName evidence="7">3-phenylpropionate/trans-cinnamate dioxygenase ferredoxin reductase subunit</fullName>
        <ecNumber evidence="7">1.18.1.3</ecNumber>
    </submittedName>
</protein>
<dbReference type="SUPFAM" id="SSF55424">
    <property type="entry name" value="FAD/NAD-linked reductases, dimerisation (C-terminal) domain"/>
    <property type="match status" value="1"/>
</dbReference>
<comment type="caution">
    <text evidence="7">The sequence shown here is derived from an EMBL/GenBank/DDBJ whole genome shotgun (WGS) entry which is preliminary data.</text>
</comment>
<dbReference type="InterPro" id="IPR050446">
    <property type="entry name" value="FAD-oxidoreductase/Apoptosis"/>
</dbReference>
<gene>
    <name evidence="7" type="ORF">J2S63_002827</name>
</gene>
<evidence type="ECO:0000313" key="7">
    <source>
        <dbReference type="EMBL" id="MDR7363274.1"/>
    </source>
</evidence>
<dbReference type="Pfam" id="PF14759">
    <property type="entry name" value="Reductase_C"/>
    <property type="match status" value="1"/>
</dbReference>
<dbReference type="PANTHER" id="PTHR43557">
    <property type="entry name" value="APOPTOSIS-INDUCING FACTOR 1"/>
    <property type="match status" value="1"/>
</dbReference>
<feature type="domain" description="FAD/NAD(P)-binding" evidence="5">
    <location>
        <begin position="4"/>
        <end position="303"/>
    </location>
</feature>
<evidence type="ECO:0000313" key="8">
    <source>
        <dbReference type="Proteomes" id="UP001183648"/>
    </source>
</evidence>
<comment type="cofactor">
    <cofactor evidence="1">
        <name>FAD</name>
        <dbReference type="ChEBI" id="CHEBI:57692"/>
    </cofactor>
</comment>
<dbReference type="InterPro" id="IPR016156">
    <property type="entry name" value="FAD/NAD-linked_Rdtase_dimer_sf"/>
</dbReference>
<dbReference type="Gene3D" id="3.30.390.30">
    <property type="match status" value="1"/>
</dbReference>
<keyword evidence="4 7" id="KW-0560">Oxidoreductase</keyword>
<organism evidence="7 8">
    <name type="scientific">Nocardioides marmoribigeumensis</name>
    <dbReference type="NCBI Taxonomy" id="433649"/>
    <lineage>
        <taxon>Bacteria</taxon>
        <taxon>Bacillati</taxon>
        <taxon>Actinomycetota</taxon>
        <taxon>Actinomycetes</taxon>
        <taxon>Propionibacteriales</taxon>
        <taxon>Nocardioidaceae</taxon>
        <taxon>Nocardioides</taxon>
    </lineage>
</organism>
<evidence type="ECO:0000256" key="4">
    <source>
        <dbReference type="ARBA" id="ARBA00023002"/>
    </source>
</evidence>
<accession>A0ABU2BXZ4</accession>
<keyword evidence="8" id="KW-1185">Reference proteome</keyword>
<dbReference type="PRINTS" id="PR00411">
    <property type="entry name" value="PNDRDTASEI"/>
</dbReference>
<evidence type="ECO:0000256" key="3">
    <source>
        <dbReference type="ARBA" id="ARBA00022827"/>
    </source>
</evidence>
<keyword evidence="2" id="KW-0285">Flavoprotein</keyword>
<evidence type="ECO:0000256" key="2">
    <source>
        <dbReference type="ARBA" id="ARBA00022630"/>
    </source>
</evidence>
<dbReference type="InterPro" id="IPR023753">
    <property type="entry name" value="FAD/NAD-binding_dom"/>
</dbReference>
<dbReference type="RefSeq" id="WP_310303500.1">
    <property type="nucleotide sequence ID" value="NZ_BAAAPS010000003.1"/>
</dbReference>
<keyword evidence="7" id="KW-0223">Dioxygenase</keyword>
<sequence>MSAIVIVGAAQAGLQIAVSLREKGYAGKVQLVGAEPHPPYARPPLSKAYLSGAATLESLALRNEAFYTDHAIELICGDRVTDVELDEGIVRLASGRELPFDQLALTTGARVARLPVPGAELDGVLYLRDLADADRLAERLPDATNVVVVGGGFIGLEAAAVCRNKGKEVTVVEMGSRLVMRAVAPVVSEFYRAAHERRGTTIKLGQTVTAVEGQDGAVTGVRLDDGTLLPADLVLVGIGVHARGELAEHMGLEIQNGAVVVDRHARTSHPRVVAAGDVTLLPHPLTQDVMVRLESVQNAVDQAKVAAATLMGEEKEYSSVPWFWTDQDTIKLQIAGLSTGYDDVVVRGEPDEEKFSVLYYRHGRLIAIDSVNRTPEYLAVRQGLAKGLTVPQDRAADVGVPLKSLLVEA</sequence>
<reference evidence="7 8" key="1">
    <citation type="submission" date="2023-07" db="EMBL/GenBank/DDBJ databases">
        <title>Sequencing the genomes of 1000 actinobacteria strains.</title>
        <authorList>
            <person name="Klenk H.-P."/>
        </authorList>
    </citation>
    <scope>NUCLEOTIDE SEQUENCE [LARGE SCALE GENOMIC DNA]</scope>
    <source>
        <strain evidence="7 8">DSM 19426</strain>
    </source>
</reference>
<dbReference type="GO" id="GO:0008860">
    <property type="term" value="F:ferredoxin-NAD+ reductase activity"/>
    <property type="evidence" value="ECO:0007669"/>
    <property type="project" value="UniProtKB-EC"/>
</dbReference>
<dbReference type="SUPFAM" id="SSF51905">
    <property type="entry name" value="FAD/NAD(P)-binding domain"/>
    <property type="match status" value="1"/>
</dbReference>
<name>A0ABU2BXZ4_9ACTN</name>
<dbReference type="InterPro" id="IPR036188">
    <property type="entry name" value="FAD/NAD-bd_sf"/>
</dbReference>
<dbReference type="InterPro" id="IPR028202">
    <property type="entry name" value="Reductase_C"/>
</dbReference>
<dbReference type="Gene3D" id="3.50.50.60">
    <property type="entry name" value="FAD/NAD(P)-binding domain"/>
    <property type="match status" value="2"/>
</dbReference>
<proteinExistence type="predicted"/>
<dbReference type="Proteomes" id="UP001183648">
    <property type="component" value="Unassembled WGS sequence"/>
</dbReference>
<evidence type="ECO:0000259" key="6">
    <source>
        <dbReference type="Pfam" id="PF14759"/>
    </source>
</evidence>
<dbReference type="GO" id="GO:0051213">
    <property type="term" value="F:dioxygenase activity"/>
    <property type="evidence" value="ECO:0007669"/>
    <property type="project" value="UniProtKB-KW"/>
</dbReference>
<dbReference type="EMBL" id="JAVDYG010000001">
    <property type="protein sequence ID" value="MDR7363274.1"/>
    <property type="molecule type" value="Genomic_DNA"/>
</dbReference>
<dbReference type="PRINTS" id="PR00368">
    <property type="entry name" value="FADPNR"/>
</dbReference>
<dbReference type="Pfam" id="PF07992">
    <property type="entry name" value="Pyr_redox_2"/>
    <property type="match status" value="1"/>
</dbReference>
<dbReference type="PANTHER" id="PTHR43557:SF2">
    <property type="entry name" value="RIESKE DOMAIN-CONTAINING PROTEIN-RELATED"/>
    <property type="match status" value="1"/>
</dbReference>